<dbReference type="RefSeq" id="XP_002782774.1">
    <property type="nucleotide sequence ID" value="XM_002782728.1"/>
</dbReference>
<keyword evidence="3" id="KW-1185">Reference proteome</keyword>
<dbReference type="Proteomes" id="UP000007800">
    <property type="component" value="Unassembled WGS sequence"/>
</dbReference>
<organism evidence="3">
    <name type="scientific">Perkinsus marinus (strain ATCC 50983 / TXsc)</name>
    <dbReference type="NCBI Taxonomy" id="423536"/>
    <lineage>
        <taxon>Eukaryota</taxon>
        <taxon>Sar</taxon>
        <taxon>Alveolata</taxon>
        <taxon>Perkinsozoa</taxon>
        <taxon>Perkinsea</taxon>
        <taxon>Perkinsida</taxon>
        <taxon>Perkinsidae</taxon>
        <taxon>Perkinsus</taxon>
    </lineage>
</organism>
<feature type="region of interest" description="Disordered" evidence="1">
    <location>
        <begin position="183"/>
        <end position="270"/>
    </location>
</feature>
<gene>
    <name evidence="2" type="ORF">Pmar_PMAR027431</name>
</gene>
<sequence length="348" mass="37784">MPSRHPFPSRHCLQLQFSGTALDYAKHDGEGGGSIGIGDSILASINGGRLYTLVNVEECQRLDVGGEVKKAMNDAAAAASSTYALVLSYPPDSEAKHLQKECDITSVLSPGEAHINGDWMLFRPGDKVYAPSSIDNGRFLPAVIAEDHRTGEPTEAHETLPVAFTRGGGGKKIERVPRSFIFRRSSMQDEGDQSSVSPGAEKKRGTKRGGGEKGEGQGVACRKHRKVATSTSDQLEASDSPGHKKVPLLEELGLYDDDEEKGEGSSTRMTDEEWKVVEKSLHILRRFGIDALVNSEKREVFPVPSTQKVGSTVKSGIRHQIFVDGSNRVWIFMLVHSEITVASEEGDV</sequence>
<dbReference type="InParanoid" id="C5KLS5"/>
<name>C5KLS5_PERM5</name>
<evidence type="ECO:0000313" key="2">
    <source>
        <dbReference type="EMBL" id="EER14569.1"/>
    </source>
</evidence>
<dbReference type="AlphaFoldDB" id="C5KLS5"/>
<evidence type="ECO:0000313" key="3">
    <source>
        <dbReference type="Proteomes" id="UP000007800"/>
    </source>
</evidence>
<feature type="compositionally biased region" description="Polar residues" evidence="1">
    <location>
        <begin position="228"/>
        <end position="237"/>
    </location>
</feature>
<reference evidence="2 3" key="1">
    <citation type="submission" date="2008-07" db="EMBL/GenBank/DDBJ databases">
        <authorList>
            <person name="El-Sayed N."/>
            <person name="Caler E."/>
            <person name="Inman J."/>
            <person name="Amedeo P."/>
            <person name="Hass B."/>
            <person name="Wortman J."/>
        </authorList>
    </citation>
    <scope>NUCLEOTIDE SEQUENCE [LARGE SCALE GENOMIC DNA]</scope>
    <source>
        <strain evidence="3">ATCC 50983 / TXsc</strain>
    </source>
</reference>
<evidence type="ECO:0000256" key="1">
    <source>
        <dbReference type="SAM" id="MobiDB-lite"/>
    </source>
</evidence>
<proteinExistence type="predicted"/>
<dbReference type="OrthoDB" id="10368205at2759"/>
<dbReference type="EMBL" id="GG674152">
    <property type="protein sequence ID" value="EER14569.1"/>
    <property type="molecule type" value="Genomic_DNA"/>
</dbReference>
<accession>C5KLS5</accession>
<dbReference type="GeneID" id="9045257"/>
<protein>
    <submittedName>
        <fullName evidence="2">Uncharacterized protein</fullName>
    </submittedName>
</protein>